<dbReference type="RefSeq" id="WP_184324308.1">
    <property type="nucleotide sequence ID" value="NZ_JACHLZ010000001.1"/>
</dbReference>
<comment type="caution">
    <text evidence="1">The sequence shown here is derived from an EMBL/GenBank/DDBJ whole genome shotgun (WGS) entry which is preliminary data.</text>
</comment>
<reference evidence="1 2" key="1">
    <citation type="submission" date="2020-08" db="EMBL/GenBank/DDBJ databases">
        <title>Sequencing the genomes of 1000 actinobacteria strains.</title>
        <authorList>
            <person name="Klenk H.-P."/>
        </authorList>
    </citation>
    <scope>NUCLEOTIDE SEQUENCE [LARGE SCALE GENOMIC DNA]</scope>
    <source>
        <strain evidence="1 2">DSM 28796</strain>
    </source>
</reference>
<keyword evidence="1" id="KW-0808">Transferase</keyword>
<dbReference type="SUPFAM" id="SSF81301">
    <property type="entry name" value="Nucleotidyltransferase"/>
    <property type="match status" value="1"/>
</dbReference>
<dbReference type="Proteomes" id="UP000588158">
    <property type="component" value="Unassembled WGS sequence"/>
</dbReference>
<sequence length="200" mass="22406">MPTPREILTVSDDAPPPGETPWVVPPVVQHIDVVPADPTWPARFEALAARLRSALGGRALAIDHVGSTSVPGLAAKPILDVDLIVADPADEEVWLPALESDCFVLTVREPWWQGHRMLRLDAPRAHLHVFGPDAAEPWRHRIFRDHLRRSDEDRALYAETKHEVAALSNAEGEQMMEYNRRKQDVIREIYARAFAAAGLR</sequence>
<name>A0A841AC27_9MICO</name>
<dbReference type="InterPro" id="IPR043519">
    <property type="entry name" value="NT_sf"/>
</dbReference>
<organism evidence="1 2">
    <name type="scientific">Brachybacterium aquaticum</name>
    <dbReference type="NCBI Taxonomy" id="1432564"/>
    <lineage>
        <taxon>Bacteria</taxon>
        <taxon>Bacillati</taxon>
        <taxon>Actinomycetota</taxon>
        <taxon>Actinomycetes</taxon>
        <taxon>Micrococcales</taxon>
        <taxon>Dermabacteraceae</taxon>
        <taxon>Brachybacterium</taxon>
    </lineage>
</organism>
<dbReference type="Gene3D" id="3.30.460.10">
    <property type="entry name" value="Beta Polymerase, domain 2"/>
    <property type="match status" value="1"/>
</dbReference>
<dbReference type="PANTHER" id="PTHR34822:SF1">
    <property type="entry name" value="GRPB FAMILY PROTEIN"/>
    <property type="match status" value="1"/>
</dbReference>
<dbReference type="InterPro" id="IPR007344">
    <property type="entry name" value="GrpB/CoaE"/>
</dbReference>
<dbReference type="Pfam" id="PF04229">
    <property type="entry name" value="GrpB"/>
    <property type="match status" value="1"/>
</dbReference>
<protein>
    <submittedName>
        <fullName evidence="1">GrpB-like predicted nucleotidyltransferase (UPF0157 family)</fullName>
    </submittedName>
</protein>
<dbReference type="EMBL" id="JACHLZ010000001">
    <property type="protein sequence ID" value="MBB5830734.1"/>
    <property type="molecule type" value="Genomic_DNA"/>
</dbReference>
<dbReference type="PANTHER" id="PTHR34822">
    <property type="entry name" value="GRPB DOMAIN PROTEIN (AFU_ORTHOLOGUE AFUA_1G01530)"/>
    <property type="match status" value="1"/>
</dbReference>
<dbReference type="AlphaFoldDB" id="A0A841AC27"/>
<gene>
    <name evidence="1" type="ORF">HNR70_000547</name>
</gene>
<evidence type="ECO:0000313" key="2">
    <source>
        <dbReference type="Proteomes" id="UP000588158"/>
    </source>
</evidence>
<proteinExistence type="predicted"/>
<evidence type="ECO:0000313" key="1">
    <source>
        <dbReference type="EMBL" id="MBB5830734.1"/>
    </source>
</evidence>
<dbReference type="GO" id="GO:0016740">
    <property type="term" value="F:transferase activity"/>
    <property type="evidence" value="ECO:0007669"/>
    <property type="project" value="UniProtKB-KW"/>
</dbReference>
<accession>A0A841AC27</accession>
<keyword evidence="2" id="KW-1185">Reference proteome</keyword>